<feature type="domain" description="Remorin N-terminal" evidence="5">
    <location>
        <begin position="25"/>
        <end position="75"/>
    </location>
</feature>
<reference evidence="6" key="1">
    <citation type="submission" date="2018-02" db="EMBL/GenBank/DDBJ databases">
        <authorList>
            <person name="Cohen D.B."/>
            <person name="Kent A.D."/>
        </authorList>
    </citation>
    <scope>NUCLEOTIDE SEQUENCE</scope>
</reference>
<keyword evidence="2" id="KW-0175">Coiled coil</keyword>
<name>A0A2N9G5V6_FAGSY</name>
<feature type="region of interest" description="Disordered" evidence="3">
    <location>
        <begin position="1"/>
        <end position="64"/>
    </location>
</feature>
<feature type="domain" description="Remorin C-terminal" evidence="4">
    <location>
        <begin position="79"/>
        <end position="184"/>
    </location>
</feature>
<proteinExistence type="inferred from homology"/>
<dbReference type="EMBL" id="OIVN01001518">
    <property type="protein sequence ID" value="SPC94865.1"/>
    <property type="molecule type" value="Genomic_DNA"/>
</dbReference>
<evidence type="ECO:0000256" key="3">
    <source>
        <dbReference type="SAM" id="MobiDB-lite"/>
    </source>
</evidence>
<feature type="compositionally biased region" description="Polar residues" evidence="3">
    <location>
        <begin position="14"/>
        <end position="23"/>
    </location>
</feature>
<comment type="similarity">
    <text evidence="1">Belongs to the remorin family.</text>
</comment>
<evidence type="ECO:0000313" key="6">
    <source>
        <dbReference type="EMBL" id="SPC94865.1"/>
    </source>
</evidence>
<accession>A0A2N9G5V6</accession>
<dbReference type="InterPro" id="IPR005516">
    <property type="entry name" value="Remorin_C"/>
</dbReference>
<organism evidence="6">
    <name type="scientific">Fagus sylvatica</name>
    <name type="common">Beechnut</name>
    <dbReference type="NCBI Taxonomy" id="28930"/>
    <lineage>
        <taxon>Eukaryota</taxon>
        <taxon>Viridiplantae</taxon>
        <taxon>Streptophyta</taxon>
        <taxon>Embryophyta</taxon>
        <taxon>Tracheophyta</taxon>
        <taxon>Spermatophyta</taxon>
        <taxon>Magnoliopsida</taxon>
        <taxon>eudicotyledons</taxon>
        <taxon>Gunneridae</taxon>
        <taxon>Pentapetalae</taxon>
        <taxon>rosids</taxon>
        <taxon>fabids</taxon>
        <taxon>Fagales</taxon>
        <taxon>Fagaceae</taxon>
        <taxon>Fagus</taxon>
    </lineage>
</organism>
<evidence type="ECO:0000256" key="2">
    <source>
        <dbReference type="SAM" id="Coils"/>
    </source>
</evidence>
<dbReference type="Pfam" id="PF03766">
    <property type="entry name" value="Remorin_N"/>
    <property type="match status" value="1"/>
</dbReference>
<feature type="compositionally biased region" description="Basic and acidic residues" evidence="3">
    <location>
        <begin position="1"/>
        <end position="12"/>
    </location>
</feature>
<feature type="coiled-coil region" evidence="2">
    <location>
        <begin position="114"/>
        <end position="145"/>
    </location>
</feature>
<dbReference type="AlphaFoldDB" id="A0A2N9G5V6"/>
<evidence type="ECO:0008006" key="7">
    <source>
        <dbReference type="Google" id="ProtNLM"/>
    </source>
</evidence>
<dbReference type="PANTHER" id="PTHR31775:SF31">
    <property type="entry name" value="REMORIN-LIKE"/>
    <property type="match status" value="1"/>
</dbReference>
<dbReference type="Pfam" id="PF03763">
    <property type="entry name" value="Remorin_C"/>
    <property type="match status" value="1"/>
</dbReference>
<protein>
    <recommendedName>
        <fullName evidence="7">Remorin C-terminal domain-containing protein</fullName>
    </recommendedName>
</protein>
<gene>
    <name evidence="6" type="ORF">FSB_LOCUS22747</name>
</gene>
<sequence length="189" mass="21078">MEKEVKKVEAKTPETPTLASSEVPNDVAQEKPAVHPQETKADESKAITLAEKTPEPVVKKASKGSIDRDVALAELEKEKSLSFIKAWEESEKSKAENKAQKKLSDVAAWENSQKAAVEAKLRKIEEQLEKKKADYAEKMKNKAALIHKQAEEKRAMVEARRGEERLKAEETAAKYRATGHAPKKLLGCF</sequence>
<dbReference type="PANTHER" id="PTHR31775">
    <property type="entry name" value="OS02G0117200 PROTEIN"/>
    <property type="match status" value="1"/>
</dbReference>
<feature type="compositionally biased region" description="Basic and acidic residues" evidence="3">
    <location>
        <begin position="28"/>
        <end position="45"/>
    </location>
</feature>
<dbReference type="InterPro" id="IPR005518">
    <property type="entry name" value="Remorin_N"/>
</dbReference>
<evidence type="ECO:0000259" key="4">
    <source>
        <dbReference type="Pfam" id="PF03763"/>
    </source>
</evidence>
<evidence type="ECO:0000256" key="1">
    <source>
        <dbReference type="ARBA" id="ARBA00005711"/>
    </source>
</evidence>
<evidence type="ECO:0000259" key="5">
    <source>
        <dbReference type="Pfam" id="PF03766"/>
    </source>
</evidence>